<dbReference type="AlphaFoldDB" id="D9R265"/>
<accession>D9R265</accession>
<evidence type="ECO:0000313" key="4">
    <source>
        <dbReference type="Proteomes" id="UP000001662"/>
    </source>
</evidence>
<dbReference type="HOGENOM" id="CLU_076326_0_0_9"/>
<dbReference type="Proteomes" id="UP000001662">
    <property type="component" value="Chromosome"/>
</dbReference>
<gene>
    <name evidence="3" type="ordered locus">Closa_2136</name>
</gene>
<dbReference type="STRING" id="610130.Closa_2136"/>
<keyword evidence="4" id="KW-1185">Reference proteome</keyword>
<organism evidence="3 4">
    <name type="scientific">Lacrimispora saccharolytica (strain ATCC 35040 / DSM 2544 / NRCC 2533 / WM1)</name>
    <name type="common">Clostridium saccharolyticum</name>
    <dbReference type="NCBI Taxonomy" id="610130"/>
    <lineage>
        <taxon>Bacteria</taxon>
        <taxon>Bacillati</taxon>
        <taxon>Bacillota</taxon>
        <taxon>Clostridia</taxon>
        <taxon>Lachnospirales</taxon>
        <taxon>Lachnospiraceae</taxon>
        <taxon>Lacrimispora</taxon>
    </lineage>
</organism>
<protein>
    <recommendedName>
        <fullName evidence="5">DUF364 domain-containing protein</fullName>
    </recommendedName>
</protein>
<dbReference type="Pfam" id="PF13938">
    <property type="entry name" value="DUF4213"/>
    <property type="match status" value="1"/>
</dbReference>
<dbReference type="PaxDb" id="610130-Closa_2136"/>
<dbReference type="Gene3D" id="3.40.50.11590">
    <property type="match status" value="1"/>
</dbReference>
<dbReference type="Pfam" id="PF04016">
    <property type="entry name" value="DUF364"/>
    <property type="match status" value="1"/>
</dbReference>
<reference evidence="3" key="1">
    <citation type="submission" date="2010-07" db="EMBL/GenBank/DDBJ databases">
        <title>Complete sequence of Clostridium saccharolyticum WM1.</title>
        <authorList>
            <consortium name="US DOE Joint Genome Institute"/>
            <person name="Lucas S."/>
            <person name="Copeland A."/>
            <person name="Lapidus A."/>
            <person name="Cheng J.-F."/>
            <person name="Bruce D."/>
            <person name="Goodwin L."/>
            <person name="Pitluck S."/>
            <person name="Chertkov O."/>
            <person name="Detter J.C."/>
            <person name="Han C."/>
            <person name="Tapia R."/>
            <person name="Land M."/>
            <person name="Hauser L."/>
            <person name="Chang Y.-J."/>
            <person name="Jeffries C."/>
            <person name="Kyrpides N."/>
            <person name="Ivanova N."/>
            <person name="Mikhailova N."/>
            <person name="Mouttaki H."/>
            <person name="Lin L."/>
            <person name="Zhou J."/>
            <person name="Hemme C.L."/>
            <person name="Woyke T."/>
        </authorList>
    </citation>
    <scope>NUCLEOTIDE SEQUENCE [LARGE SCALE GENOMIC DNA]</scope>
    <source>
        <strain evidence="3">WM1</strain>
    </source>
</reference>
<feature type="domain" description="DUF4213" evidence="2">
    <location>
        <begin position="7"/>
        <end position="86"/>
    </location>
</feature>
<dbReference type="KEGG" id="csh:Closa_2136"/>
<sequence length="249" mass="27748">MSMWEIYDNLIEPIPDDVKIEDYFAGIQWTSVTAGGCTGAAATNPLQTIPRTEKNILDMSWKEAAGLIKSWNFTEASIGAAAVNAFYNQPDRISRLERKGAIRQLSKEDAFMAHREDMKGKKVATIGHFRFAGKYLKEAKSCVILERNPMNGDYPDSACEYILSDRDFVFITGFTLVNKTLPRLLELSRNAKVILVGPSVALAPGLFDFGVWELAGTLITEKKLTEEFVKKGEHKAVIRSGLPVRLSQK</sequence>
<dbReference type="eggNOG" id="COG2014">
    <property type="taxonomic scope" value="Bacteria"/>
</dbReference>
<dbReference type="Gene3D" id="3.30.390.100">
    <property type="match status" value="1"/>
</dbReference>
<proteinExistence type="predicted"/>
<evidence type="ECO:0000259" key="1">
    <source>
        <dbReference type="Pfam" id="PF04016"/>
    </source>
</evidence>
<dbReference type="SUPFAM" id="SSF159713">
    <property type="entry name" value="Dhaf3308-like"/>
    <property type="match status" value="1"/>
</dbReference>
<evidence type="ECO:0000313" key="3">
    <source>
        <dbReference type="EMBL" id="ADL04715.1"/>
    </source>
</evidence>
<dbReference type="InterPro" id="IPR007161">
    <property type="entry name" value="DUF364"/>
</dbReference>
<evidence type="ECO:0008006" key="5">
    <source>
        <dbReference type="Google" id="ProtNLM"/>
    </source>
</evidence>
<name>D9R265_LACSW</name>
<dbReference type="EMBL" id="CP002109">
    <property type="protein sequence ID" value="ADL04715.1"/>
    <property type="molecule type" value="Genomic_DNA"/>
</dbReference>
<feature type="domain" description="Putative heavy-metal chelation" evidence="1">
    <location>
        <begin position="112"/>
        <end position="234"/>
    </location>
</feature>
<evidence type="ECO:0000259" key="2">
    <source>
        <dbReference type="Pfam" id="PF13938"/>
    </source>
</evidence>
<dbReference type="InterPro" id="IPR025251">
    <property type="entry name" value="DUF4213"/>
</dbReference>